<dbReference type="SUPFAM" id="SSF53474">
    <property type="entry name" value="alpha/beta-Hydrolases"/>
    <property type="match status" value="1"/>
</dbReference>
<dbReference type="EMBL" id="JAWXYG010000002">
    <property type="protein sequence ID" value="KAK4280633.1"/>
    <property type="molecule type" value="Genomic_DNA"/>
</dbReference>
<keyword evidence="3" id="KW-1185">Reference proteome</keyword>
<reference evidence="2" key="1">
    <citation type="submission" date="2023-10" db="EMBL/GenBank/DDBJ databases">
        <title>Chromosome-level genome of the transformable northern wattle, Acacia crassicarpa.</title>
        <authorList>
            <person name="Massaro I."/>
            <person name="Sinha N.R."/>
            <person name="Poethig S."/>
            <person name="Leichty A.R."/>
        </authorList>
    </citation>
    <scope>NUCLEOTIDE SEQUENCE</scope>
    <source>
        <strain evidence="2">Acra3RX</strain>
        <tissue evidence="2">Leaf</tissue>
    </source>
</reference>
<dbReference type="AlphaFoldDB" id="A0AAE1N0A4"/>
<sequence length="405" mass="44817">MSNAPCGYTMSSNCCLYDFRVPRKAPHNCGVRELNPRRKSTHETHKLTNGSPQLMLLQIQLNSSLRHNARTGISINCNNLRVRPKRSKSQNEFSLNEVMNSVSFTEHLVRVPAAFVSCSSSIAAAEKAVKERRALAVRRVVEDRDPGGLFLLCMDLMNTVSCNSGRYNDFAKTLNVNGFKVYGMDWVGHGGSDGLHAYVHSLDDAVSDMKAFLEKILIENPGLPCFCFGHSTGAAIVLKALLDPKVEALVSGAVVTSPAVGVQTSHPIFLALAPVVSLLLPKYQFSAAYKKGSMVCRDPDALVSKYSDPLVCTRPIRVRTGYEILRITTYLQQNLRKIKVPFLVLHGTADTITDPAASKKFYKEASSSDKTIRLYKGLLHDLLLEPERHAVTQEIIQWLNNRVLS</sequence>
<comment type="caution">
    <text evidence="2">The sequence shown here is derived from an EMBL/GenBank/DDBJ whole genome shotgun (WGS) entry which is preliminary data.</text>
</comment>
<protein>
    <recommendedName>
        <fullName evidence="1">Serine aminopeptidase S33 domain-containing protein</fullName>
    </recommendedName>
</protein>
<dbReference type="Pfam" id="PF12146">
    <property type="entry name" value="Hydrolase_4"/>
    <property type="match status" value="1"/>
</dbReference>
<accession>A0AAE1N0A4</accession>
<dbReference type="InterPro" id="IPR022742">
    <property type="entry name" value="Hydrolase_4"/>
</dbReference>
<dbReference type="Gene3D" id="3.40.50.1820">
    <property type="entry name" value="alpha/beta hydrolase"/>
    <property type="match status" value="1"/>
</dbReference>
<gene>
    <name evidence="2" type="ORF">QN277_012235</name>
</gene>
<feature type="domain" description="Serine aminopeptidase S33" evidence="1">
    <location>
        <begin position="164"/>
        <end position="387"/>
    </location>
</feature>
<name>A0AAE1N0A4_9FABA</name>
<proteinExistence type="predicted"/>
<evidence type="ECO:0000259" key="1">
    <source>
        <dbReference type="Pfam" id="PF12146"/>
    </source>
</evidence>
<dbReference type="Proteomes" id="UP001293593">
    <property type="component" value="Unassembled WGS sequence"/>
</dbReference>
<dbReference type="InterPro" id="IPR051044">
    <property type="entry name" value="MAG_DAG_Lipase"/>
</dbReference>
<evidence type="ECO:0000313" key="2">
    <source>
        <dbReference type="EMBL" id="KAK4280633.1"/>
    </source>
</evidence>
<dbReference type="InterPro" id="IPR029058">
    <property type="entry name" value="AB_hydrolase_fold"/>
</dbReference>
<dbReference type="PANTHER" id="PTHR11614">
    <property type="entry name" value="PHOSPHOLIPASE-RELATED"/>
    <property type="match status" value="1"/>
</dbReference>
<evidence type="ECO:0000313" key="3">
    <source>
        <dbReference type="Proteomes" id="UP001293593"/>
    </source>
</evidence>
<organism evidence="2 3">
    <name type="scientific">Acacia crassicarpa</name>
    <name type="common">northern wattle</name>
    <dbReference type="NCBI Taxonomy" id="499986"/>
    <lineage>
        <taxon>Eukaryota</taxon>
        <taxon>Viridiplantae</taxon>
        <taxon>Streptophyta</taxon>
        <taxon>Embryophyta</taxon>
        <taxon>Tracheophyta</taxon>
        <taxon>Spermatophyta</taxon>
        <taxon>Magnoliopsida</taxon>
        <taxon>eudicotyledons</taxon>
        <taxon>Gunneridae</taxon>
        <taxon>Pentapetalae</taxon>
        <taxon>rosids</taxon>
        <taxon>fabids</taxon>
        <taxon>Fabales</taxon>
        <taxon>Fabaceae</taxon>
        <taxon>Caesalpinioideae</taxon>
        <taxon>mimosoid clade</taxon>
        <taxon>Acacieae</taxon>
        <taxon>Acacia</taxon>
    </lineage>
</organism>